<dbReference type="InterPro" id="IPR051267">
    <property type="entry name" value="STEAP_metalloreductase"/>
</dbReference>
<dbReference type="GO" id="GO:0016491">
    <property type="term" value="F:oxidoreductase activity"/>
    <property type="evidence" value="ECO:0007669"/>
    <property type="project" value="UniProtKB-KW"/>
</dbReference>
<dbReference type="STRING" id="1382522.W6MJ65"/>
<keyword evidence="1" id="KW-0560">Oxidoreductase</keyword>
<dbReference type="Pfam" id="PF03807">
    <property type="entry name" value="F420_oxidored"/>
    <property type="match status" value="1"/>
</dbReference>
<dbReference type="SUPFAM" id="SSF51735">
    <property type="entry name" value="NAD(P)-binding Rossmann-fold domains"/>
    <property type="match status" value="1"/>
</dbReference>
<gene>
    <name evidence="3" type="ORF">KUCA_T00002506001</name>
</gene>
<dbReference type="OrthoDB" id="550646at2759"/>
<dbReference type="InterPro" id="IPR036291">
    <property type="entry name" value="NAD(P)-bd_dom_sf"/>
</dbReference>
<keyword evidence="4" id="KW-1185">Reference proteome</keyword>
<name>W6MJ65_9ASCO</name>
<evidence type="ECO:0000313" key="3">
    <source>
        <dbReference type="EMBL" id="CDK26534.1"/>
    </source>
</evidence>
<evidence type="ECO:0000259" key="2">
    <source>
        <dbReference type="Pfam" id="PF03807"/>
    </source>
</evidence>
<dbReference type="PANTHER" id="PTHR14239:SF10">
    <property type="entry name" value="REDUCTASE"/>
    <property type="match status" value="1"/>
</dbReference>
<dbReference type="Gene3D" id="3.40.50.720">
    <property type="entry name" value="NAD(P)-binding Rossmann-like Domain"/>
    <property type="match status" value="1"/>
</dbReference>
<dbReference type="GeneID" id="34519925"/>
<dbReference type="AlphaFoldDB" id="W6MJ65"/>
<dbReference type="RefSeq" id="XP_022458537.1">
    <property type="nucleotide sequence ID" value="XM_022602765.1"/>
</dbReference>
<reference evidence="3" key="2">
    <citation type="submission" date="2014-02" db="EMBL/GenBank/DDBJ databases">
        <title>Complete DNA sequence of /Kuraishia capsulata/ illustrates novel genomic features among budding yeasts (/Saccharomycotina/).</title>
        <authorList>
            <person name="Morales L."/>
            <person name="Noel B."/>
            <person name="Porcel B."/>
            <person name="Marcet-Houben M."/>
            <person name="Hullo M-F."/>
            <person name="Sacerdot C."/>
            <person name="Tekaia F."/>
            <person name="Leh-Louis V."/>
            <person name="Despons L."/>
            <person name="Khanna V."/>
            <person name="Aury J-M."/>
            <person name="Barbe V."/>
            <person name="Couloux A."/>
            <person name="Labadie K."/>
            <person name="Pelletier E."/>
            <person name="Souciet J-L."/>
            <person name="Boekhout T."/>
            <person name="Gabaldon T."/>
            <person name="Wincker P."/>
            <person name="Dujon B."/>
        </authorList>
    </citation>
    <scope>NUCLEOTIDE SEQUENCE</scope>
    <source>
        <strain evidence="3">CBS 1993</strain>
    </source>
</reference>
<evidence type="ECO:0000256" key="1">
    <source>
        <dbReference type="ARBA" id="ARBA00023002"/>
    </source>
</evidence>
<dbReference type="EMBL" id="HG793127">
    <property type="protein sequence ID" value="CDK26534.1"/>
    <property type="molecule type" value="Genomic_DNA"/>
</dbReference>
<sequence length="270" mass="28967">MKNIGIIGAGFVGEALALRLVELGYSVKVANSRGPDTLKEFEQKTGAKAVGIADISFGLDVLVIAVPMTRTLDLPKSVISTLPEGAIVVDANNYYPARDGVIPDLEAELTESQWVSQILGVSVVKALNNIIASRLVTNHKPKGDPNRIALPVSGDNSGDKAKIMELVEHLGFTAFDAGPLSESWRQHPGNPAYCSDPTIGELPLLLQRADRKKAREGRDSASKLLAKLPKDYSADVLVRVSRLSAGLDRTNPKSLFAILRLGVALLWPSQ</sequence>
<reference evidence="3" key="1">
    <citation type="submission" date="2013-12" db="EMBL/GenBank/DDBJ databases">
        <authorList>
            <person name="Genoscope - CEA"/>
        </authorList>
    </citation>
    <scope>NUCLEOTIDE SEQUENCE</scope>
    <source>
        <strain evidence="3">CBS 1993</strain>
    </source>
</reference>
<protein>
    <recommendedName>
        <fullName evidence="2">Pyrroline-5-carboxylate reductase catalytic N-terminal domain-containing protein</fullName>
    </recommendedName>
</protein>
<feature type="domain" description="Pyrroline-5-carboxylate reductase catalytic N-terminal" evidence="2">
    <location>
        <begin position="4"/>
        <end position="94"/>
    </location>
</feature>
<dbReference type="PANTHER" id="PTHR14239">
    <property type="entry name" value="DUDULIN-RELATED"/>
    <property type="match status" value="1"/>
</dbReference>
<organism evidence="3 4">
    <name type="scientific">Kuraishia capsulata CBS 1993</name>
    <dbReference type="NCBI Taxonomy" id="1382522"/>
    <lineage>
        <taxon>Eukaryota</taxon>
        <taxon>Fungi</taxon>
        <taxon>Dikarya</taxon>
        <taxon>Ascomycota</taxon>
        <taxon>Saccharomycotina</taxon>
        <taxon>Pichiomycetes</taxon>
        <taxon>Pichiales</taxon>
        <taxon>Pichiaceae</taxon>
        <taxon>Kuraishia</taxon>
    </lineage>
</organism>
<evidence type="ECO:0000313" key="4">
    <source>
        <dbReference type="Proteomes" id="UP000019384"/>
    </source>
</evidence>
<proteinExistence type="predicted"/>
<dbReference type="Proteomes" id="UP000019384">
    <property type="component" value="Unassembled WGS sequence"/>
</dbReference>
<dbReference type="HOGENOM" id="CLU_076368_0_2_1"/>
<dbReference type="InterPro" id="IPR028939">
    <property type="entry name" value="P5C_Rdtase_cat_N"/>
</dbReference>
<accession>W6MJ65</accession>